<keyword evidence="6" id="KW-1185">Reference proteome</keyword>
<accession>A0ABV8AD23</accession>
<reference evidence="6" key="1">
    <citation type="journal article" date="2019" name="Int. J. Syst. Evol. Microbiol.">
        <title>The Global Catalogue of Microorganisms (GCM) 10K type strain sequencing project: providing services to taxonomists for standard genome sequencing and annotation.</title>
        <authorList>
            <consortium name="The Broad Institute Genomics Platform"/>
            <consortium name="The Broad Institute Genome Sequencing Center for Infectious Disease"/>
            <person name="Wu L."/>
            <person name="Ma J."/>
        </authorList>
    </citation>
    <scope>NUCLEOTIDE SEQUENCE [LARGE SCALE GENOMIC DNA]</scope>
    <source>
        <strain evidence="6">CECT 8979</strain>
    </source>
</reference>
<dbReference type="Gene3D" id="3.40.710.10">
    <property type="entry name" value="DD-peptidase/beta-lactamase superfamily"/>
    <property type="match status" value="1"/>
</dbReference>
<name>A0ABV8AD23_9FLAO</name>
<dbReference type="InterPro" id="IPR045155">
    <property type="entry name" value="Beta-lactam_cat"/>
</dbReference>
<dbReference type="RefSeq" id="WP_386095748.1">
    <property type="nucleotide sequence ID" value="NZ_JBHSAT010000001.1"/>
</dbReference>
<dbReference type="SUPFAM" id="SSF56601">
    <property type="entry name" value="beta-lactamase/transpeptidase-like"/>
    <property type="match status" value="1"/>
</dbReference>
<protein>
    <recommendedName>
        <fullName evidence="3">beta-lactamase</fullName>
        <ecNumber evidence="3">3.5.2.6</ecNumber>
    </recommendedName>
</protein>
<dbReference type="PROSITE" id="PS51257">
    <property type="entry name" value="PROKAR_LIPOPROTEIN"/>
    <property type="match status" value="1"/>
</dbReference>
<comment type="caution">
    <text evidence="5">The sequence shown here is derived from an EMBL/GenBank/DDBJ whole genome shotgun (WGS) entry which is preliminary data.</text>
</comment>
<dbReference type="Pfam" id="PF13354">
    <property type="entry name" value="Beta-lactamase2"/>
    <property type="match status" value="1"/>
</dbReference>
<dbReference type="EMBL" id="JBHSAT010000001">
    <property type="protein sequence ID" value="MFC3875614.1"/>
    <property type="molecule type" value="Genomic_DNA"/>
</dbReference>
<dbReference type="InterPro" id="IPR000871">
    <property type="entry name" value="Beta-lactam_class-A"/>
</dbReference>
<dbReference type="Proteomes" id="UP001595812">
    <property type="component" value="Unassembled WGS sequence"/>
</dbReference>
<dbReference type="GO" id="GO:0016787">
    <property type="term" value="F:hydrolase activity"/>
    <property type="evidence" value="ECO:0007669"/>
    <property type="project" value="UniProtKB-KW"/>
</dbReference>
<comment type="similarity">
    <text evidence="2">Belongs to the class-A beta-lactamase family.</text>
</comment>
<evidence type="ECO:0000313" key="5">
    <source>
        <dbReference type="EMBL" id="MFC3875614.1"/>
    </source>
</evidence>
<dbReference type="PANTHER" id="PTHR35333">
    <property type="entry name" value="BETA-LACTAMASE"/>
    <property type="match status" value="1"/>
</dbReference>
<evidence type="ECO:0000259" key="4">
    <source>
        <dbReference type="Pfam" id="PF13354"/>
    </source>
</evidence>
<gene>
    <name evidence="5" type="ORF">ACFOSX_00075</name>
</gene>
<sequence length="329" mass="37571">MKQIQLLIAIFMSFSLVGCDFNRKNKNMDLAISQEAPSREVYPEILQNKKIELPIPHEEEVEPLYELENDRLQKALEIELNKNKLWKNLIARDLMSVAIVDLHDVNNIKYAGVNDRSMMYAASLPKIAILLAVMDALDKGELKDTPDLRKDLRLMISKSNNAASTRNIDRVGYEKIEAVLRAPQNKFYDEEEGGGLWVGKRYAAGGRRYPEPIKGLSHAATTRQVASFYYQLAMGNLISEEKSKEMLDIMVDPALHHKFVNTIEKIAPKAKIFRKSGSWKNYHSDSALVWGPNRRYIIVALIDNDFGEKIIRDLVRPLEKVMKANRKAS</sequence>
<proteinExistence type="inferred from homology"/>
<comment type="catalytic activity">
    <reaction evidence="1">
        <text>a beta-lactam + H2O = a substituted beta-amino acid</text>
        <dbReference type="Rhea" id="RHEA:20401"/>
        <dbReference type="ChEBI" id="CHEBI:15377"/>
        <dbReference type="ChEBI" id="CHEBI:35627"/>
        <dbReference type="ChEBI" id="CHEBI:140347"/>
        <dbReference type="EC" id="3.5.2.6"/>
    </reaction>
</comment>
<dbReference type="InterPro" id="IPR012338">
    <property type="entry name" value="Beta-lactam/transpept-like"/>
</dbReference>
<evidence type="ECO:0000256" key="3">
    <source>
        <dbReference type="ARBA" id="ARBA00012865"/>
    </source>
</evidence>
<keyword evidence="5" id="KW-0378">Hydrolase</keyword>
<dbReference type="EC" id="3.5.2.6" evidence="3"/>
<evidence type="ECO:0000256" key="2">
    <source>
        <dbReference type="ARBA" id="ARBA00009009"/>
    </source>
</evidence>
<organism evidence="5 6">
    <name type="scientific">Winogradskyella maritima</name>
    <dbReference type="NCBI Taxonomy" id="1517766"/>
    <lineage>
        <taxon>Bacteria</taxon>
        <taxon>Pseudomonadati</taxon>
        <taxon>Bacteroidota</taxon>
        <taxon>Flavobacteriia</taxon>
        <taxon>Flavobacteriales</taxon>
        <taxon>Flavobacteriaceae</taxon>
        <taxon>Winogradskyella</taxon>
    </lineage>
</organism>
<dbReference type="PANTHER" id="PTHR35333:SF3">
    <property type="entry name" value="BETA-LACTAMASE-TYPE TRANSPEPTIDASE FOLD CONTAINING PROTEIN"/>
    <property type="match status" value="1"/>
</dbReference>
<feature type="domain" description="Beta-lactamase class A catalytic" evidence="4">
    <location>
        <begin position="148"/>
        <end position="301"/>
    </location>
</feature>
<evidence type="ECO:0000256" key="1">
    <source>
        <dbReference type="ARBA" id="ARBA00001526"/>
    </source>
</evidence>
<evidence type="ECO:0000313" key="6">
    <source>
        <dbReference type="Proteomes" id="UP001595812"/>
    </source>
</evidence>